<evidence type="ECO:0000313" key="4">
    <source>
        <dbReference type="Proteomes" id="UP001159364"/>
    </source>
</evidence>
<gene>
    <name evidence="3" type="ORF">K2173_010811</name>
</gene>
<dbReference type="PROSITE" id="PS51375">
    <property type="entry name" value="PPR"/>
    <property type="match status" value="2"/>
</dbReference>
<dbReference type="Gene3D" id="1.25.40.10">
    <property type="entry name" value="Tetratricopeptide repeat domain"/>
    <property type="match status" value="2"/>
</dbReference>
<feature type="repeat" description="PPR" evidence="2">
    <location>
        <begin position="207"/>
        <end position="241"/>
    </location>
</feature>
<organism evidence="3 4">
    <name type="scientific">Erythroxylum novogranatense</name>
    <dbReference type="NCBI Taxonomy" id="1862640"/>
    <lineage>
        <taxon>Eukaryota</taxon>
        <taxon>Viridiplantae</taxon>
        <taxon>Streptophyta</taxon>
        <taxon>Embryophyta</taxon>
        <taxon>Tracheophyta</taxon>
        <taxon>Spermatophyta</taxon>
        <taxon>Magnoliopsida</taxon>
        <taxon>eudicotyledons</taxon>
        <taxon>Gunneridae</taxon>
        <taxon>Pentapetalae</taxon>
        <taxon>rosids</taxon>
        <taxon>fabids</taxon>
        <taxon>Malpighiales</taxon>
        <taxon>Erythroxylaceae</taxon>
        <taxon>Erythroxylum</taxon>
    </lineage>
</organism>
<comment type="caution">
    <text evidence="3">The sequence shown here is derived from an EMBL/GenBank/DDBJ whole genome shotgun (WGS) entry which is preliminary data.</text>
</comment>
<dbReference type="InterPro" id="IPR011990">
    <property type="entry name" value="TPR-like_helical_dom_sf"/>
</dbReference>
<dbReference type="SUPFAM" id="SSF48452">
    <property type="entry name" value="TPR-like"/>
    <property type="match status" value="1"/>
</dbReference>
<dbReference type="InterPro" id="IPR046960">
    <property type="entry name" value="PPR_At4g14850-like_plant"/>
</dbReference>
<reference evidence="3 4" key="1">
    <citation type="submission" date="2021-09" db="EMBL/GenBank/DDBJ databases">
        <title>Genomic insights and catalytic innovation underlie evolution of tropane alkaloids biosynthesis.</title>
        <authorList>
            <person name="Wang Y.-J."/>
            <person name="Tian T."/>
            <person name="Huang J.-P."/>
            <person name="Huang S.-X."/>
        </authorList>
    </citation>
    <scope>NUCLEOTIDE SEQUENCE [LARGE SCALE GENOMIC DNA]</scope>
    <source>
        <strain evidence="3">KIB-2018</strain>
        <tissue evidence="3">Leaf</tissue>
    </source>
</reference>
<keyword evidence="1" id="KW-0677">Repeat</keyword>
<feature type="repeat" description="PPR" evidence="2">
    <location>
        <begin position="339"/>
        <end position="373"/>
    </location>
</feature>
<evidence type="ECO:0000256" key="1">
    <source>
        <dbReference type="ARBA" id="ARBA00022737"/>
    </source>
</evidence>
<dbReference type="AlphaFoldDB" id="A0AAV8SZQ8"/>
<dbReference type="GO" id="GO:0003723">
    <property type="term" value="F:RNA binding"/>
    <property type="evidence" value="ECO:0007669"/>
    <property type="project" value="InterPro"/>
</dbReference>
<name>A0AAV8SZQ8_9ROSI</name>
<dbReference type="GO" id="GO:0009451">
    <property type="term" value="P:RNA modification"/>
    <property type="evidence" value="ECO:0007669"/>
    <property type="project" value="InterPro"/>
</dbReference>
<dbReference type="Pfam" id="PF01535">
    <property type="entry name" value="PPR"/>
    <property type="match status" value="4"/>
</dbReference>
<dbReference type="NCBIfam" id="TIGR00756">
    <property type="entry name" value="PPR"/>
    <property type="match status" value="3"/>
</dbReference>
<evidence type="ECO:0000313" key="3">
    <source>
        <dbReference type="EMBL" id="KAJ8759955.1"/>
    </source>
</evidence>
<dbReference type="Pfam" id="PF13041">
    <property type="entry name" value="PPR_2"/>
    <property type="match status" value="1"/>
</dbReference>
<dbReference type="InterPro" id="IPR002885">
    <property type="entry name" value="PPR_rpt"/>
</dbReference>
<proteinExistence type="predicted"/>
<dbReference type="PANTHER" id="PTHR47926:SF432">
    <property type="entry name" value="(WILD MALAYSIAN BANANA) HYPOTHETICAL PROTEIN"/>
    <property type="match status" value="1"/>
</dbReference>
<dbReference type="FunFam" id="1.25.40.10:FF:000242">
    <property type="entry name" value="Pentatricopeptide repeat-containing protein"/>
    <property type="match status" value="1"/>
</dbReference>
<dbReference type="Proteomes" id="UP001159364">
    <property type="component" value="Linkage Group LG07"/>
</dbReference>
<dbReference type="Pfam" id="PF20431">
    <property type="entry name" value="E_motif"/>
    <property type="match status" value="1"/>
</dbReference>
<protein>
    <submittedName>
        <fullName evidence="3">Uncharacterized protein</fullName>
    </submittedName>
</protein>
<evidence type="ECO:0000256" key="2">
    <source>
        <dbReference type="PROSITE-ProRule" id="PRU00708"/>
    </source>
</evidence>
<dbReference type="EMBL" id="JAIWQS010000007">
    <property type="protein sequence ID" value="KAJ8759955.1"/>
    <property type="molecule type" value="Genomic_DNA"/>
</dbReference>
<sequence>MLILEMTRLLSCSTMSAMSLVNSTLGLRHICYAASVSPEKLVYLLSRCSNLQHIQQTHSFMLAGGLLIDKLLLGHFVDACSSLGFSHYAHSVLTTTLPRTNCLYFINLVIKALSSSQTTAKAAIFLYNYIQELGLRPDTYSFPSALKAVIRISAIHTGRQLHSQSIRIGLDSELHVVTALIQMYSSFGRSFISGARHLFDGVSSAGDVALWNAMIAGYVRIGDLECARDLFEHMPRRNVISWTSVIAGYAQMNRPHGAIAIFRRMQLDNVEPDEIAMLAALSACAQLGALELGEWIHNYSDTHGLQKIVALNNALIDMYAKSGNITKALQVFEGTELKNIITWTTMIAGLALHGLGKEASEMFSSMEKAGVKPNWVTFVAILSACSHSGLVQIGRWYFDSMRSTYAIEPRIQHYGCMVDLLGRAGYLQEAHEVLDQMPFETNAAIWGSLLAAANLHGDSELGYRALCHLVKLEPHNSGNYALLCNIYSSLGMWNESRIIRKVMKEKGIKKMAGISFIEVHNRVHEFIAGETSNSQFEEISEVLCKLNWELRLGRHLQKEHVGLLEFSDM</sequence>
<accession>A0AAV8SZQ8</accession>
<keyword evidence="4" id="KW-1185">Reference proteome</keyword>
<dbReference type="PANTHER" id="PTHR47926">
    <property type="entry name" value="PENTATRICOPEPTIDE REPEAT-CONTAINING PROTEIN"/>
    <property type="match status" value="1"/>
</dbReference>
<dbReference type="InterPro" id="IPR046848">
    <property type="entry name" value="E_motif"/>
</dbReference>
<dbReference type="FunFam" id="1.25.40.10:FF:000348">
    <property type="entry name" value="Pentatricopeptide repeat-containing protein chloroplastic"/>
    <property type="match status" value="1"/>
</dbReference>